<keyword evidence="2" id="KW-1185">Reference proteome</keyword>
<evidence type="ECO:0000313" key="1">
    <source>
        <dbReference type="EMBL" id="KAF0427346.1"/>
    </source>
</evidence>
<dbReference type="InterPro" id="IPR011990">
    <property type="entry name" value="TPR-like_helical_dom_sf"/>
</dbReference>
<dbReference type="OrthoDB" id="10006270at2759"/>
<sequence length="114" mass="13075">MIQAIYNSKIISRVLFLSVLYYKTDLLLTFFYNHIISSYLSTLFIGMQHLQAKNLLPAEEYLLTSSQICESDPIGIKRVGCALFSKAQVVIYYSILNDLRLLLKTILYQVCPIS</sequence>
<proteinExistence type="predicted"/>
<evidence type="ECO:0000313" key="2">
    <source>
        <dbReference type="Proteomes" id="UP000439903"/>
    </source>
</evidence>
<protein>
    <submittedName>
        <fullName evidence="1">Anaphase-promoting complex subunit 6</fullName>
    </submittedName>
</protein>
<dbReference type="Proteomes" id="UP000439903">
    <property type="component" value="Unassembled WGS sequence"/>
</dbReference>
<dbReference type="Gene3D" id="1.25.40.10">
    <property type="entry name" value="Tetratricopeptide repeat domain"/>
    <property type="match status" value="1"/>
</dbReference>
<name>A0A8H4A6C6_GIGMA</name>
<dbReference type="AlphaFoldDB" id="A0A8H4A6C6"/>
<organism evidence="1 2">
    <name type="scientific">Gigaspora margarita</name>
    <dbReference type="NCBI Taxonomy" id="4874"/>
    <lineage>
        <taxon>Eukaryota</taxon>
        <taxon>Fungi</taxon>
        <taxon>Fungi incertae sedis</taxon>
        <taxon>Mucoromycota</taxon>
        <taxon>Glomeromycotina</taxon>
        <taxon>Glomeromycetes</taxon>
        <taxon>Diversisporales</taxon>
        <taxon>Gigasporaceae</taxon>
        <taxon>Gigaspora</taxon>
    </lineage>
</organism>
<dbReference type="EMBL" id="WTPW01001592">
    <property type="protein sequence ID" value="KAF0427346.1"/>
    <property type="molecule type" value="Genomic_DNA"/>
</dbReference>
<gene>
    <name evidence="1" type="ORF">F8M41_006061</name>
</gene>
<comment type="caution">
    <text evidence="1">The sequence shown here is derived from an EMBL/GenBank/DDBJ whole genome shotgun (WGS) entry which is preliminary data.</text>
</comment>
<accession>A0A8H4A6C6</accession>
<reference evidence="1 2" key="1">
    <citation type="journal article" date="2019" name="Environ. Microbiol.">
        <title>At the nexus of three kingdoms: the genome of the mycorrhizal fungus Gigaspora margarita provides insights into plant, endobacterial and fungal interactions.</title>
        <authorList>
            <person name="Venice F."/>
            <person name="Ghignone S."/>
            <person name="Salvioli di Fossalunga A."/>
            <person name="Amselem J."/>
            <person name="Novero M."/>
            <person name="Xianan X."/>
            <person name="Sedzielewska Toro K."/>
            <person name="Morin E."/>
            <person name="Lipzen A."/>
            <person name="Grigoriev I.V."/>
            <person name="Henrissat B."/>
            <person name="Martin F.M."/>
            <person name="Bonfante P."/>
        </authorList>
    </citation>
    <scope>NUCLEOTIDE SEQUENCE [LARGE SCALE GENOMIC DNA]</scope>
    <source>
        <strain evidence="1 2">BEG34</strain>
    </source>
</reference>